<comment type="caution">
    <text evidence="1">The sequence shown here is derived from an EMBL/GenBank/DDBJ whole genome shotgun (WGS) entry which is preliminary data.</text>
</comment>
<dbReference type="AlphaFoldDB" id="A0A6A3MV34"/>
<evidence type="ECO:0000313" key="2">
    <source>
        <dbReference type="EMBL" id="KAE9038905.1"/>
    </source>
</evidence>
<dbReference type="Proteomes" id="UP000435112">
    <property type="component" value="Unassembled WGS sequence"/>
</dbReference>
<dbReference type="EMBL" id="QXFU01000313">
    <property type="protein sequence ID" value="KAE9036981.1"/>
    <property type="molecule type" value="Genomic_DNA"/>
</dbReference>
<dbReference type="Proteomes" id="UP000434957">
    <property type="component" value="Unassembled WGS sequence"/>
</dbReference>
<organism evidence="1 6">
    <name type="scientific">Phytophthora rubi</name>
    <dbReference type="NCBI Taxonomy" id="129364"/>
    <lineage>
        <taxon>Eukaryota</taxon>
        <taxon>Sar</taxon>
        <taxon>Stramenopiles</taxon>
        <taxon>Oomycota</taxon>
        <taxon>Peronosporomycetes</taxon>
        <taxon>Peronosporales</taxon>
        <taxon>Peronosporaceae</taxon>
        <taxon>Phytophthora</taxon>
    </lineage>
</organism>
<name>A0A6A3MV34_9STRA</name>
<keyword evidence="5" id="KW-1185">Reference proteome</keyword>
<dbReference type="Proteomes" id="UP000429607">
    <property type="component" value="Unassembled WGS sequence"/>
</dbReference>
<accession>A0A6A3MV34</accession>
<dbReference type="EMBL" id="QXFV01000394">
    <property type="protein sequence ID" value="KAE9038905.1"/>
    <property type="molecule type" value="Genomic_DNA"/>
</dbReference>
<sequence>MKLCISCACSAAAASARVSCSISTSVRLRFTLPFTSNILRPSSGSLAVPPACLLSRQ</sequence>
<evidence type="ECO:0000313" key="3">
    <source>
        <dbReference type="EMBL" id="KAE9347703.1"/>
    </source>
</evidence>
<gene>
    <name evidence="2" type="ORF">PR001_g7757</name>
    <name evidence="1" type="ORF">PR002_g6806</name>
    <name evidence="3" type="ORF">PR003_g6792</name>
</gene>
<dbReference type="EMBL" id="QXFT01000308">
    <property type="protein sequence ID" value="KAE9347703.1"/>
    <property type="molecule type" value="Genomic_DNA"/>
</dbReference>
<proteinExistence type="predicted"/>
<evidence type="ECO:0000313" key="6">
    <source>
        <dbReference type="Proteomes" id="UP000435112"/>
    </source>
</evidence>
<evidence type="ECO:0000313" key="4">
    <source>
        <dbReference type="Proteomes" id="UP000429607"/>
    </source>
</evidence>
<reference evidence="4 6" key="1">
    <citation type="submission" date="2018-09" db="EMBL/GenBank/DDBJ databases">
        <title>Genomic investigation of the strawberry pathogen Phytophthora fragariae indicates pathogenicity is determined by transcriptional variation in three key races.</title>
        <authorList>
            <person name="Adams T.M."/>
            <person name="Armitage A.D."/>
            <person name="Sobczyk M.K."/>
            <person name="Bates H.J."/>
            <person name="Dunwell J.M."/>
            <person name="Nellist C.F."/>
            <person name="Harrison R.J."/>
        </authorList>
    </citation>
    <scope>NUCLEOTIDE SEQUENCE [LARGE SCALE GENOMIC DNA]</scope>
    <source>
        <strain evidence="2 4">SCRP249</strain>
        <strain evidence="1 6">SCRP324</strain>
        <strain evidence="3 5">SCRP333</strain>
    </source>
</reference>
<evidence type="ECO:0000313" key="5">
    <source>
        <dbReference type="Proteomes" id="UP000434957"/>
    </source>
</evidence>
<evidence type="ECO:0000313" key="1">
    <source>
        <dbReference type="EMBL" id="KAE9036981.1"/>
    </source>
</evidence>
<protein>
    <submittedName>
        <fullName evidence="1">Uncharacterized protein</fullName>
    </submittedName>
</protein>